<evidence type="ECO:0000313" key="2">
    <source>
        <dbReference type="EMBL" id="EPX78537.1"/>
    </source>
</evidence>
<keyword evidence="3" id="KW-1185">Reference proteome</keyword>
<dbReference type="eggNOG" id="COG0463">
    <property type="taxonomic scope" value="Bacteria"/>
</dbReference>
<dbReference type="PATRIC" id="fig|1123360.3.peg.2307"/>
<dbReference type="PANTHER" id="PTHR22916">
    <property type="entry name" value="GLYCOSYLTRANSFERASE"/>
    <property type="match status" value="1"/>
</dbReference>
<dbReference type="Pfam" id="PF00535">
    <property type="entry name" value="Glycos_transf_2"/>
    <property type="match status" value="1"/>
</dbReference>
<gene>
    <name evidence="2" type="ORF">thalar_02329</name>
</gene>
<dbReference type="EMBL" id="AONI01000011">
    <property type="protein sequence ID" value="EPX78537.1"/>
    <property type="molecule type" value="Genomic_DNA"/>
</dbReference>
<accession>S9QF67</accession>
<reference evidence="3" key="1">
    <citation type="journal article" date="2013" name="Stand. Genomic Sci.">
        <title>Genome sequence of the Litoreibacter arenae type strain (DSM 19593(T)), a member of the Roseobacter clade isolated from sea sand.</title>
        <authorList>
            <person name="Riedel T."/>
            <person name="Fiebig A."/>
            <person name="Petersen J."/>
            <person name="Gronow S."/>
            <person name="Kyrpides N.C."/>
            <person name="Goker M."/>
            <person name="Klenk H.P."/>
        </authorList>
    </citation>
    <scope>NUCLEOTIDE SEQUENCE [LARGE SCALE GENOMIC DNA]</scope>
    <source>
        <strain evidence="3">DSM 19593</strain>
    </source>
</reference>
<dbReference type="InterPro" id="IPR001173">
    <property type="entry name" value="Glyco_trans_2-like"/>
</dbReference>
<comment type="caution">
    <text evidence="2">The sequence shown here is derived from an EMBL/GenBank/DDBJ whole genome shotgun (WGS) entry which is preliminary data.</text>
</comment>
<dbReference type="InterPro" id="IPR029044">
    <property type="entry name" value="Nucleotide-diphossugar_trans"/>
</dbReference>
<proteinExistence type="predicted"/>
<dbReference type="HOGENOM" id="CLU_025996_2_1_5"/>
<dbReference type="AlphaFoldDB" id="S9QF67"/>
<evidence type="ECO:0000313" key="3">
    <source>
        <dbReference type="Proteomes" id="UP000015351"/>
    </source>
</evidence>
<evidence type="ECO:0000259" key="1">
    <source>
        <dbReference type="Pfam" id="PF00535"/>
    </source>
</evidence>
<dbReference type="Proteomes" id="UP000015351">
    <property type="component" value="Unassembled WGS sequence"/>
</dbReference>
<sequence>MTDERSAALILLASFNGGKYLEEQLASFLAQTYKRWNLLVSDDGSSDDTTDILAKFRAEVGSDHEVTIVSGPGSGCTDNFLSLIKRIPKGTSLVALSDQDDVWLPEKLEKGRIAIESATDGEQPVLYCASSFICNETLDTRTASPAFRRDPSFENALVQSIGGGNTMMLNGPAIRLIQAAAQEVGDVVIHDWWIYQIITGCGGTVIRKDIPVLYYRQHDKNVIGANSSIRGKLHRILFVAGRQFSKWNEINIAALSASRHRFTPEARKALAYFSEARHGGLIKRLKALYRSGAVRQTSKGTLALYLACATRKL</sequence>
<dbReference type="RefSeq" id="WP_021100884.1">
    <property type="nucleotide sequence ID" value="NZ_KE557307.1"/>
</dbReference>
<keyword evidence="2" id="KW-0808">Transferase</keyword>
<dbReference type="PANTHER" id="PTHR22916:SF3">
    <property type="entry name" value="UDP-GLCNAC:BETAGAL BETA-1,3-N-ACETYLGLUCOSAMINYLTRANSFERASE-LIKE PROTEIN 1"/>
    <property type="match status" value="1"/>
</dbReference>
<dbReference type="OrthoDB" id="9802649at2"/>
<dbReference type="SUPFAM" id="SSF53448">
    <property type="entry name" value="Nucleotide-diphospho-sugar transferases"/>
    <property type="match status" value="1"/>
</dbReference>
<feature type="domain" description="Glycosyltransferase 2-like" evidence="1">
    <location>
        <begin position="10"/>
        <end position="117"/>
    </location>
</feature>
<organism evidence="2 3">
    <name type="scientific">Litoreibacter arenae DSM 19593</name>
    <dbReference type="NCBI Taxonomy" id="1123360"/>
    <lineage>
        <taxon>Bacteria</taxon>
        <taxon>Pseudomonadati</taxon>
        <taxon>Pseudomonadota</taxon>
        <taxon>Alphaproteobacteria</taxon>
        <taxon>Rhodobacterales</taxon>
        <taxon>Roseobacteraceae</taxon>
        <taxon>Litoreibacter</taxon>
    </lineage>
</organism>
<dbReference type="Gene3D" id="3.90.550.10">
    <property type="entry name" value="Spore Coat Polysaccharide Biosynthesis Protein SpsA, Chain A"/>
    <property type="match status" value="1"/>
</dbReference>
<dbReference type="STRING" id="1123360.thalar_02329"/>
<dbReference type="GO" id="GO:0016758">
    <property type="term" value="F:hexosyltransferase activity"/>
    <property type="evidence" value="ECO:0007669"/>
    <property type="project" value="UniProtKB-ARBA"/>
</dbReference>
<protein>
    <submittedName>
        <fullName evidence="2">Alpha-L-Rha alpha-1,3-L-rhamnosyltransferase</fullName>
    </submittedName>
</protein>
<name>S9QF67_9RHOB</name>